<sequence length="102" mass="11555">MAPGEIHRNAVSAGVGRAKSEQGTHFSPNAPSKGVRAQTRLESLRKNAREYQSARKSARKSALWWTRLRLNIDRARAEKSLLRVKLLFNQDSNTRTRDQLQG</sequence>
<evidence type="ECO:0000313" key="2">
    <source>
        <dbReference type="EMBL" id="KAJ1135927.1"/>
    </source>
</evidence>
<accession>A0AAV7Q5R9</accession>
<gene>
    <name evidence="2" type="ORF">NDU88_002356</name>
</gene>
<dbReference type="AlphaFoldDB" id="A0AAV7Q5R9"/>
<reference evidence="2" key="1">
    <citation type="journal article" date="2022" name="bioRxiv">
        <title>Sequencing and chromosome-scale assembly of the giantPleurodeles waltlgenome.</title>
        <authorList>
            <person name="Brown T."/>
            <person name="Elewa A."/>
            <person name="Iarovenko S."/>
            <person name="Subramanian E."/>
            <person name="Araus A.J."/>
            <person name="Petzold A."/>
            <person name="Susuki M."/>
            <person name="Suzuki K.-i.T."/>
            <person name="Hayashi T."/>
            <person name="Toyoda A."/>
            <person name="Oliveira C."/>
            <person name="Osipova E."/>
            <person name="Leigh N.D."/>
            <person name="Simon A."/>
            <person name="Yun M.H."/>
        </authorList>
    </citation>
    <scope>NUCLEOTIDE SEQUENCE</scope>
    <source>
        <strain evidence="2">20211129_DDA</strain>
        <tissue evidence="2">Liver</tissue>
    </source>
</reference>
<comment type="caution">
    <text evidence="2">The sequence shown here is derived from an EMBL/GenBank/DDBJ whole genome shotgun (WGS) entry which is preliminary data.</text>
</comment>
<feature type="region of interest" description="Disordered" evidence="1">
    <location>
        <begin position="1"/>
        <end position="38"/>
    </location>
</feature>
<evidence type="ECO:0000313" key="3">
    <source>
        <dbReference type="Proteomes" id="UP001066276"/>
    </source>
</evidence>
<feature type="compositionally biased region" description="Polar residues" evidence="1">
    <location>
        <begin position="21"/>
        <end position="30"/>
    </location>
</feature>
<evidence type="ECO:0000256" key="1">
    <source>
        <dbReference type="SAM" id="MobiDB-lite"/>
    </source>
</evidence>
<proteinExistence type="predicted"/>
<dbReference type="EMBL" id="JANPWB010000010">
    <property type="protein sequence ID" value="KAJ1135927.1"/>
    <property type="molecule type" value="Genomic_DNA"/>
</dbReference>
<organism evidence="2 3">
    <name type="scientific">Pleurodeles waltl</name>
    <name type="common">Iberian ribbed newt</name>
    <dbReference type="NCBI Taxonomy" id="8319"/>
    <lineage>
        <taxon>Eukaryota</taxon>
        <taxon>Metazoa</taxon>
        <taxon>Chordata</taxon>
        <taxon>Craniata</taxon>
        <taxon>Vertebrata</taxon>
        <taxon>Euteleostomi</taxon>
        <taxon>Amphibia</taxon>
        <taxon>Batrachia</taxon>
        <taxon>Caudata</taxon>
        <taxon>Salamandroidea</taxon>
        <taxon>Salamandridae</taxon>
        <taxon>Pleurodelinae</taxon>
        <taxon>Pleurodeles</taxon>
    </lineage>
</organism>
<keyword evidence="3" id="KW-1185">Reference proteome</keyword>
<dbReference type="Proteomes" id="UP001066276">
    <property type="component" value="Chromosome 6"/>
</dbReference>
<name>A0AAV7Q5R9_PLEWA</name>
<protein>
    <submittedName>
        <fullName evidence="2">Uncharacterized protein</fullName>
    </submittedName>
</protein>